<proteinExistence type="inferred from homology"/>
<dbReference type="GO" id="GO:0072344">
    <property type="term" value="P:rescue of stalled ribosome"/>
    <property type="evidence" value="ECO:0007669"/>
    <property type="project" value="UniProtKB-UniRule"/>
</dbReference>
<dbReference type="AlphaFoldDB" id="A0A2V3WGP7"/>
<comment type="caution">
    <text evidence="8">The sequence shown here is derived from an EMBL/GenBank/DDBJ whole genome shotgun (WGS) entry which is preliminary data.</text>
</comment>
<protein>
    <recommendedName>
        <fullName evidence="5">Rqc2 homolog RqcH</fullName>
        <shortName evidence="5">RqcH</shortName>
    </recommendedName>
</protein>
<dbReference type="Proteomes" id="UP000247922">
    <property type="component" value="Unassembled WGS sequence"/>
</dbReference>
<dbReference type="GO" id="GO:0019843">
    <property type="term" value="F:rRNA binding"/>
    <property type="evidence" value="ECO:0007669"/>
    <property type="project" value="UniProtKB-UniRule"/>
</dbReference>
<dbReference type="Gene3D" id="3.40.970.40">
    <property type="entry name" value="fibrinogen binding protein from staphylococcus aureus domain like"/>
    <property type="match status" value="1"/>
</dbReference>
<evidence type="ECO:0000256" key="1">
    <source>
        <dbReference type="ARBA" id="ARBA00022555"/>
    </source>
</evidence>
<reference evidence="8 9" key="1">
    <citation type="submission" date="2018-05" db="EMBL/GenBank/DDBJ databases">
        <title>Genomic Encyclopedia of Type Strains, Phase IV (KMG-IV): sequencing the most valuable type-strain genomes for metagenomic binning, comparative biology and taxonomic classification.</title>
        <authorList>
            <person name="Goeker M."/>
        </authorList>
    </citation>
    <scope>NUCLEOTIDE SEQUENCE [LARGE SCALE GENOMIC DNA]</scope>
    <source>
        <strain evidence="8 9">DSM 22440</strain>
    </source>
</reference>
<feature type="coiled-coil region" evidence="5">
    <location>
        <begin position="376"/>
        <end position="425"/>
    </location>
</feature>
<keyword evidence="2 5" id="KW-0699">rRNA-binding</keyword>
<feature type="compositionally biased region" description="Basic residues" evidence="6">
    <location>
        <begin position="431"/>
        <end position="443"/>
    </location>
</feature>
<feature type="domain" description="NFACT RNA-binding" evidence="7">
    <location>
        <begin position="449"/>
        <end position="537"/>
    </location>
</feature>
<evidence type="ECO:0000259" key="7">
    <source>
        <dbReference type="Pfam" id="PF05670"/>
    </source>
</evidence>
<dbReference type="PANTHER" id="PTHR15239:SF6">
    <property type="entry name" value="RIBOSOME QUALITY CONTROL COMPLEX SUBUNIT NEMF"/>
    <property type="match status" value="1"/>
</dbReference>
<keyword evidence="4 5" id="KW-0648">Protein biosynthesis</keyword>
<dbReference type="GO" id="GO:0000049">
    <property type="term" value="F:tRNA binding"/>
    <property type="evidence" value="ECO:0007669"/>
    <property type="project" value="UniProtKB-UniRule"/>
</dbReference>
<feature type="region of interest" description="Disordered" evidence="6">
    <location>
        <begin position="431"/>
        <end position="456"/>
    </location>
</feature>
<dbReference type="FunFam" id="2.30.310.10:FF:000004">
    <property type="entry name" value="Fibronectin-binding protein A"/>
    <property type="match status" value="1"/>
</dbReference>
<evidence type="ECO:0000313" key="8">
    <source>
        <dbReference type="EMBL" id="PXW92584.1"/>
    </source>
</evidence>
<dbReference type="PANTHER" id="PTHR15239">
    <property type="entry name" value="NUCLEAR EXPORT MEDIATOR FACTOR NEMF"/>
    <property type="match status" value="1"/>
</dbReference>
<dbReference type="OrthoDB" id="9766163at2"/>
<keyword evidence="9" id="KW-1185">Reference proteome</keyword>
<dbReference type="Pfam" id="PF05833">
    <property type="entry name" value="NFACT_N"/>
    <property type="match status" value="1"/>
</dbReference>
<evidence type="ECO:0000256" key="3">
    <source>
        <dbReference type="ARBA" id="ARBA00022884"/>
    </source>
</evidence>
<evidence type="ECO:0000313" key="9">
    <source>
        <dbReference type="Proteomes" id="UP000247922"/>
    </source>
</evidence>
<dbReference type="InterPro" id="IPR051608">
    <property type="entry name" value="RQC_Subunit_NEMF"/>
</dbReference>
<dbReference type="InterPro" id="IPR043682">
    <property type="entry name" value="RqcH_bacterial"/>
</dbReference>
<evidence type="ECO:0000256" key="6">
    <source>
        <dbReference type="SAM" id="MobiDB-lite"/>
    </source>
</evidence>
<dbReference type="Gene3D" id="2.30.310.10">
    <property type="entry name" value="ibrinogen binding protein from staphylococcus aureus domain"/>
    <property type="match status" value="1"/>
</dbReference>
<dbReference type="RefSeq" id="WP_110250463.1">
    <property type="nucleotide sequence ID" value="NZ_QJJR01000002.1"/>
</dbReference>
<comment type="function">
    <text evidence="5">Key component of the ribosome quality control system (RQC), a ribosome-associated complex that mediates the extraction of incompletely synthesized nascent chains from stalled ribosomes and their subsequent degradation. RqcH recruits Ala-charged tRNA, and with RqcP directs the elongation of stalled nascent chains on 50S ribosomal subunits, leading to non-templated C-terminal alanine extensions (Ala tail). The Ala tail promotes nascent chain degradation. May add between 1 and at least 8 Ala residues. Binds to stalled 50S ribosomal subunits.</text>
</comment>
<keyword evidence="1 5" id="KW-0820">tRNA-binding</keyword>
<evidence type="ECO:0000256" key="2">
    <source>
        <dbReference type="ARBA" id="ARBA00022730"/>
    </source>
</evidence>
<evidence type="ECO:0000256" key="4">
    <source>
        <dbReference type="ARBA" id="ARBA00022917"/>
    </source>
</evidence>
<dbReference type="GO" id="GO:0043023">
    <property type="term" value="F:ribosomal large subunit binding"/>
    <property type="evidence" value="ECO:0007669"/>
    <property type="project" value="UniProtKB-UniRule"/>
</dbReference>
<dbReference type="EMBL" id="QJJR01000002">
    <property type="protein sequence ID" value="PXW92584.1"/>
    <property type="molecule type" value="Genomic_DNA"/>
</dbReference>
<name>A0A2V3WGP7_9BACI</name>
<evidence type="ECO:0000256" key="5">
    <source>
        <dbReference type="HAMAP-Rule" id="MF_00844"/>
    </source>
</evidence>
<dbReference type="Pfam" id="PF05670">
    <property type="entry name" value="NFACT-R_1"/>
    <property type="match status" value="1"/>
</dbReference>
<dbReference type="InterPro" id="IPR008532">
    <property type="entry name" value="NFACT_RNA-bd"/>
</dbReference>
<organism evidence="8 9">
    <name type="scientific">Streptohalobacillus salinus</name>
    <dbReference type="NCBI Taxonomy" id="621096"/>
    <lineage>
        <taxon>Bacteria</taxon>
        <taxon>Bacillati</taxon>
        <taxon>Bacillota</taxon>
        <taxon>Bacilli</taxon>
        <taxon>Bacillales</taxon>
        <taxon>Bacillaceae</taxon>
        <taxon>Streptohalobacillus</taxon>
    </lineage>
</organism>
<comment type="subunit">
    <text evidence="5">Associates with stalled 50S ribosomal subunits. Binds to RqcP.</text>
</comment>
<gene>
    <name evidence="5" type="primary">rqcH</name>
    <name evidence="8" type="ORF">DES38_102165</name>
</gene>
<sequence>MAFDGIVTRVLADELDEALTSGRIMKIYQPTETELILTIRAKGKNHQLLLSSHPVYARMHLTNDRYTNPTEPPMFCMLLRKHIAGSFIESVHQHENERMIKINVRGKNEIGDDIKKQLIVEIMGKHSNILLIDEEKGHILDAIKHVSPNQNRHRTLLPGQPYIYPPEQDKVNPFILSETEIKAQLPEKIEPMAFVSTFMGVSPMFEQSLFIDEDAADAAIISQFITYIQCVKSKTVDPVIHHGKKEDFYVFDLATFTSEKEHIASVNALLDIFYSDKADRDLVKQKASDLIRILKNERDKNVRKIKKQQQSLQKADRAEYFQRQGELLTAHLHLVNQGDTTVNVVDYYDENQASIAIELNPNKTPSENAQAFYKTYQKLKTSKEKLAKEIRKANKDIAYLDQLIEQVEKARVEDIEEIREELVEEGYLKKKSTKKNHKKKNKKPTPDQFYAPDGTPILVGKNNKQNEYLTMKLAHRRDLWFHTKDIPGSHVVIRGENPTEETILAAAKLAAYFSKAQQSSSVPVDYTEIRHVKKPNGAKPGFVTYDHQQTAFVTPVKKEIDQLKQQAHTPHSEQ</sequence>
<dbReference type="GO" id="GO:1990112">
    <property type="term" value="C:RQC complex"/>
    <property type="evidence" value="ECO:0007669"/>
    <property type="project" value="TreeGrafter"/>
</dbReference>
<keyword evidence="3 5" id="KW-0694">RNA-binding</keyword>
<dbReference type="HAMAP" id="MF_00844_B">
    <property type="entry name" value="RqcH_B"/>
    <property type="match status" value="1"/>
</dbReference>
<comment type="similarity">
    <text evidence="5">Belongs to the NEMF family.</text>
</comment>
<accession>A0A2V3WGP7</accession>
<keyword evidence="5" id="KW-0175">Coiled coil</keyword>